<evidence type="ECO:0000313" key="2">
    <source>
        <dbReference type="Proteomes" id="UP001501563"/>
    </source>
</evidence>
<comment type="caution">
    <text evidence="1">The sequence shown here is derived from an EMBL/GenBank/DDBJ whole genome shotgun (WGS) entry which is preliminary data.</text>
</comment>
<dbReference type="InterPro" id="IPR032710">
    <property type="entry name" value="NTF2-like_dom_sf"/>
</dbReference>
<dbReference type="SUPFAM" id="SSF54427">
    <property type="entry name" value="NTF2-like"/>
    <property type="match status" value="1"/>
</dbReference>
<gene>
    <name evidence="1" type="ORF">GCM10022207_19360</name>
</gene>
<evidence type="ECO:0008006" key="3">
    <source>
        <dbReference type="Google" id="ProtNLM"/>
    </source>
</evidence>
<protein>
    <recommendedName>
        <fullName evidence="3">SnoaL-like domain-containing protein</fullName>
    </recommendedName>
</protein>
<organism evidence="1 2">
    <name type="scientific">Streptomyces lannensis</name>
    <dbReference type="NCBI Taxonomy" id="766498"/>
    <lineage>
        <taxon>Bacteria</taxon>
        <taxon>Bacillati</taxon>
        <taxon>Actinomycetota</taxon>
        <taxon>Actinomycetes</taxon>
        <taxon>Kitasatosporales</taxon>
        <taxon>Streptomycetaceae</taxon>
        <taxon>Streptomyces</taxon>
    </lineage>
</organism>
<reference evidence="2" key="1">
    <citation type="journal article" date="2019" name="Int. J. Syst. Evol. Microbiol.">
        <title>The Global Catalogue of Microorganisms (GCM) 10K type strain sequencing project: providing services to taxonomists for standard genome sequencing and annotation.</title>
        <authorList>
            <consortium name="The Broad Institute Genomics Platform"/>
            <consortium name="The Broad Institute Genome Sequencing Center for Infectious Disease"/>
            <person name="Wu L."/>
            <person name="Ma J."/>
        </authorList>
    </citation>
    <scope>NUCLEOTIDE SEQUENCE [LARGE SCALE GENOMIC DNA]</scope>
    <source>
        <strain evidence="2">JCM 16578</strain>
    </source>
</reference>
<sequence length="134" mass="14791">MARTGHGRRGPELGWRAPGTDVTLAAMTIQTAKLSDPAVRAFVAALNSHDREAFMSLLAPDATMSDDGSDRDLADWIDQEIFFTHGHMDVDNESNGGRSLLARYSNDTWGEMRTRWSFTVDGDGRISRFETGQA</sequence>
<name>A0ABP7JWK9_9ACTN</name>
<keyword evidence="2" id="KW-1185">Reference proteome</keyword>
<dbReference type="Gene3D" id="3.10.450.50">
    <property type="match status" value="1"/>
</dbReference>
<evidence type="ECO:0000313" key="1">
    <source>
        <dbReference type="EMBL" id="GAA3856155.1"/>
    </source>
</evidence>
<accession>A0ABP7JWK9</accession>
<proteinExistence type="predicted"/>
<dbReference type="EMBL" id="BAAAZA010000004">
    <property type="protein sequence ID" value="GAA3856155.1"/>
    <property type="molecule type" value="Genomic_DNA"/>
</dbReference>
<dbReference type="Proteomes" id="UP001501563">
    <property type="component" value="Unassembled WGS sequence"/>
</dbReference>